<protein>
    <submittedName>
        <fullName evidence="2">Nuclear RNA export factor SDE5</fullName>
    </submittedName>
</protein>
<feature type="compositionally biased region" description="Basic residues" evidence="1">
    <location>
        <begin position="280"/>
        <end position="293"/>
    </location>
</feature>
<name>A0AAW2T4P4_SESRA</name>
<dbReference type="AlphaFoldDB" id="A0AAW2T4P4"/>
<organism evidence="2">
    <name type="scientific">Sesamum radiatum</name>
    <name type="common">Black benniseed</name>
    <dbReference type="NCBI Taxonomy" id="300843"/>
    <lineage>
        <taxon>Eukaryota</taxon>
        <taxon>Viridiplantae</taxon>
        <taxon>Streptophyta</taxon>
        <taxon>Embryophyta</taxon>
        <taxon>Tracheophyta</taxon>
        <taxon>Spermatophyta</taxon>
        <taxon>Magnoliopsida</taxon>
        <taxon>eudicotyledons</taxon>
        <taxon>Gunneridae</taxon>
        <taxon>Pentapetalae</taxon>
        <taxon>asterids</taxon>
        <taxon>lamiids</taxon>
        <taxon>Lamiales</taxon>
        <taxon>Pedaliaceae</taxon>
        <taxon>Sesamum</taxon>
    </lineage>
</organism>
<proteinExistence type="predicted"/>
<dbReference type="PANTHER" id="PTHR47872">
    <property type="entry name" value="NUCLEAR RNA EXPORT FACTOR SDE5-RELATED"/>
    <property type="match status" value="1"/>
</dbReference>
<reference evidence="2" key="2">
    <citation type="journal article" date="2024" name="Plant">
        <title>Genomic evolution and insights into agronomic trait innovations of Sesamum species.</title>
        <authorList>
            <person name="Miao H."/>
            <person name="Wang L."/>
            <person name="Qu L."/>
            <person name="Liu H."/>
            <person name="Sun Y."/>
            <person name="Le M."/>
            <person name="Wang Q."/>
            <person name="Wei S."/>
            <person name="Zheng Y."/>
            <person name="Lin W."/>
            <person name="Duan Y."/>
            <person name="Cao H."/>
            <person name="Xiong S."/>
            <person name="Wang X."/>
            <person name="Wei L."/>
            <person name="Li C."/>
            <person name="Ma Q."/>
            <person name="Ju M."/>
            <person name="Zhao R."/>
            <person name="Li G."/>
            <person name="Mu C."/>
            <person name="Tian Q."/>
            <person name="Mei H."/>
            <person name="Zhang T."/>
            <person name="Gao T."/>
            <person name="Zhang H."/>
        </authorList>
    </citation>
    <scope>NUCLEOTIDE SEQUENCE</scope>
    <source>
        <strain evidence="2">G02</strain>
    </source>
</reference>
<evidence type="ECO:0000313" key="2">
    <source>
        <dbReference type="EMBL" id="KAL0399375.1"/>
    </source>
</evidence>
<feature type="region of interest" description="Disordered" evidence="1">
    <location>
        <begin position="247"/>
        <end position="293"/>
    </location>
</feature>
<feature type="compositionally biased region" description="Polar residues" evidence="1">
    <location>
        <begin position="60"/>
        <end position="74"/>
    </location>
</feature>
<feature type="region of interest" description="Disordered" evidence="1">
    <location>
        <begin position="52"/>
        <end position="77"/>
    </location>
</feature>
<feature type="compositionally biased region" description="Polar residues" evidence="1">
    <location>
        <begin position="251"/>
        <end position="272"/>
    </location>
</feature>
<dbReference type="PANTHER" id="PTHR47872:SF1">
    <property type="entry name" value="NUCLEAR RNA EXPORT FACTOR SDE5-RELATED"/>
    <property type="match status" value="1"/>
</dbReference>
<dbReference type="EMBL" id="JACGWJ010000009">
    <property type="protein sequence ID" value="KAL0399375.1"/>
    <property type="molecule type" value="Genomic_DNA"/>
</dbReference>
<sequence length="293" mass="32279">MKGKMFIDSNVGSYGNYDRMKVIPPSSFSYTDEDQKNLKELLEAFGSIGSVSGTSSSKSQDIVENTTSASSGGPSDNILENAYITKSKSRKCSSSMGTVSNVIGKDYITPRPQSNGLKEKLKPVKINSDDFPVSEIWDEKKESASTSRSESMNNDIEEFLYKMLGNGFQLEKSVIQDVVDLIFFYVLNFQYCLMVMSKGCERTNEVNAGIIWTCIDKLLDLSAATLEKSDDVIGIAAGNMKRMKDNLDLGSMSSRTESPVTDFSGRSKSDASSGEPRTEMKKKHLKRSSRGVI</sequence>
<gene>
    <name evidence="2" type="ORF">Sradi_2280800</name>
</gene>
<accession>A0AAW2T4P4</accession>
<reference evidence="2" key="1">
    <citation type="submission" date="2020-06" db="EMBL/GenBank/DDBJ databases">
        <authorList>
            <person name="Li T."/>
            <person name="Hu X."/>
            <person name="Zhang T."/>
            <person name="Song X."/>
            <person name="Zhang H."/>
            <person name="Dai N."/>
            <person name="Sheng W."/>
            <person name="Hou X."/>
            <person name="Wei L."/>
        </authorList>
    </citation>
    <scope>NUCLEOTIDE SEQUENCE</scope>
    <source>
        <strain evidence="2">G02</strain>
        <tissue evidence="2">Leaf</tissue>
    </source>
</reference>
<comment type="caution">
    <text evidence="2">The sequence shown here is derived from an EMBL/GenBank/DDBJ whole genome shotgun (WGS) entry which is preliminary data.</text>
</comment>
<evidence type="ECO:0000256" key="1">
    <source>
        <dbReference type="SAM" id="MobiDB-lite"/>
    </source>
</evidence>